<dbReference type="STRING" id="1440774.Y900_029880"/>
<keyword evidence="2" id="KW-1133">Transmembrane helix</keyword>
<proteinExistence type="predicted"/>
<keyword evidence="2" id="KW-0472">Membrane</keyword>
<sequence>MRDGEGRTGLVRRILWGQSARKTKVDNVTDRSGEQASAGAHRGPHPLLTFAASIIVALAGGGLAGAVTSYFQNQEKITADRQQSIDEFRRAQQRDQYSAILQQATRLANAADFSISAAAAGMLSFSPTLSDKNIYSPPDTKSDPSTGPFTGPQYSGGPFTATEYYAQNFGISNTNHYNNPYSGGSWQDAYTALDQAISNAAIAANTKTLDYARALRDKYRDNYFQRVMQNIESIRRSYPDPKPDPTVLANALVGVPKATPTLAELVLLNKTVDELTAGFTTSAASDLHLN</sequence>
<organism evidence="3 4">
    <name type="scientific">Mycolicibacterium aromaticivorans JS19b1 = JCM 16368</name>
    <dbReference type="NCBI Taxonomy" id="1440774"/>
    <lineage>
        <taxon>Bacteria</taxon>
        <taxon>Bacillati</taxon>
        <taxon>Actinomycetota</taxon>
        <taxon>Actinomycetes</taxon>
        <taxon>Mycobacteriales</taxon>
        <taxon>Mycobacteriaceae</taxon>
        <taxon>Mycolicibacterium</taxon>
    </lineage>
</organism>
<gene>
    <name evidence="3" type="ORF">Y900_029880</name>
</gene>
<reference evidence="3" key="1">
    <citation type="submission" date="2014-05" db="EMBL/GenBank/DDBJ databases">
        <title>Genome sequence of Mycobacterium aromaticivorans strain JS19b1T (= DSM 45407T).</title>
        <authorList>
            <person name="Kwak Y."/>
            <person name="Park G.-S."/>
            <person name="Li Q.X."/>
            <person name="Lee S.-E."/>
            <person name="Shin J.-H."/>
        </authorList>
    </citation>
    <scope>NUCLEOTIDE SEQUENCE [LARGE SCALE GENOMIC DNA]</scope>
    <source>
        <strain evidence="3">JS19b1</strain>
    </source>
</reference>
<keyword evidence="2" id="KW-0812">Transmembrane</keyword>
<feature type="transmembrane region" description="Helical" evidence="2">
    <location>
        <begin position="47"/>
        <end position="71"/>
    </location>
</feature>
<dbReference type="eggNOG" id="ENOG5030VUQ">
    <property type="taxonomic scope" value="Bacteria"/>
</dbReference>
<evidence type="ECO:0000256" key="1">
    <source>
        <dbReference type="SAM" id="MobiDB-lite"/>
    </source>
</evidence>
<evidence type="ECO:0000313" key="3">
    <source>
        <dbReference type="EMBL" id="KDE96845.1"/>
    </source>
</evidence>
<evidence type="ECO:0000256" key="2">
    <source>
        <dbReference type="SAM" id="Phobius"/>
    </source>
</evidence>
<dbReference type="Proteomes" id="UP000022835">
    <property type="component" value="Unassembled WGS sequence"/>
</dbReference>
<protein>
    <submittedName>
        <fullName evidence="3">Uncharacterized protein</fullName>
    </submittedName>
</protein>
<name>A0A064C970_9MYCO</name>
<dbReference type="EMBL" id="JALN02000003">
    <property type="protein sequence ID" value="KDE96845.1"/>
    <property type="molecule type" value="Genomic_DNA"/>
</dbReference>
<accession>A0A064C970</accession>
<keyword evidence="4" id="KW-1185">Reference proteome</keyword>
<feature type="region of interest" description="Disordered" evidence="1">
    <location>
        <begin position="134"/>
        <end position="153"/>
    </location>
</feature>
<evidence type="ECO:0000313" key="4">
    <source>
        <dbReference type="Proteomes" id="UP000022835"/>
    </source>
</evidence>
<dbReference type="AlphaFoldDB" id="A0A064C970"/>
<comment type="caution">
    <text evidence="3">The sequence shown here is derived from an EMBL/GenBank/DDBJ whole genome shotgun (WGS) entry which is preliminary data.</text>
</comment>